<keyword evidence="2" id="KW-0285">Flavoprotein</keyword>
<keyword evidence="12" id="KW-1185">Reference proteome</keyword>
<dbReference type="InterPro" id="IPR012675">
    <property type="entry name" value="Beta-grasp_dom_sf"/>
</dbReference>
<evidence type="ECO:0000256" key="3">
    <source>
        <dbReference type="ARBA" id="ARBA00022714"/>
    </source>
</evidence>
<dbReference type="InterPro" id="IPR050415">
    <property type="entry name" value="MRET"/>
</dbReference>
<evidence type="ECO:0000256" key="4">
    <source>
        <dbReference type="ARBA" id="ARBA00022723"/>
    </source>
</evidence>
<dbReference type="InterPro" id="IPR008333">
    <property type="entry name" value="Cbr1-like_FAD-bd_dom"/>
</dbReference>
<dbReference type="InterPro" id="IPR001709">
    <property type="entry name" value="Flavoprot_Pyr_Nucl_cyt_Rdtase"/>
</dbReference>
<evidence type="ECO:0000256" key="6">
    <source>
        <dbReference type="ARBA" id="ARBA00023002"/>
    </source>
</evidence>
<keyword evidence="5" id="KW-0274">FAD</keyword>
<dbReference type="PRINTS" id="PR00410">
    <property type="entry name" value="PHEHYDRXLASE"/>
</dbReference>
<name>A0ABW3XX04_9FLAO</name>
<dbReference type="InterPro" id="IPR039261">
    <property type="entry name" value="FNR_nucleotide-bd"/>
</dbReference>
<dbReference type="SUPFAM" id="SSF63380">
    <property type="entry name" value="Riboflavin synthase domain-like"/>
    <property type="match status" value="1"/>
</dbReference>
<protein>
    <submittedName>
        <fullName evidence="11">2Fe-2S iron-sulfur cluster-binding protein</fullName>
    </submittedName>
</protein>
<dbReference type="InterPro" id="IPR036010">
    <property type="entry name" value="2Fe-2S_ferredoxin-like_sf"/>
</dbReference>
<keyword evidence="7" id="KW-0408">Iron</keyword>
<dbReference type="Gene3D" id="3.10.20.30">
    <property type="match status" value="1"/>
</dbReference>
<dbReference type="InterPro" id="IPR017938">
    <property type="entry name" value="Riboflavin_synthase-like_b-brl"/>
</dbReference>
<evidence type="ECO:0000256" key="7">
    <source>
        <dbReference type="ARBA" id="ARBA00023004"/>
    </source>
</evidence>
<dbReference type="Pfam" id="PF00175">
    <property type="entry name" value="NAD_binding_1"/>
    <property type="match status" value="1"/>
</dbReference>
<accession>A0ABW3XX04</accession>
<dbReference type="InterPro" id="IPR017927">
    <property type="entry name" value="FAD-bd_FR_type"/>
</dbReference>
<evidence type="ECO:0000256" key="8">
    <source>
        <dbReference type="ARBA" id="ARBA00023014"/>
    </source>
</evidence>
<evidence type="ECO:0000256" key="2">
    <source>
        <dbReference type="ARBA" id="ARBA00022630"/>
    </source>
</evidence>
<dbReference type="SUPFAM" id="SSF54292">
    <property type="entry name" value="2Fe-2S ferredoxin-like"/>
    <property type="match status" value="1"/>
</dbReference>
<dbReference type="SUPFAM" id="SSF52343">
    <property type="entry name" value="Ferredoxin reductase-like, C-terminal NADP-linked domain"/>
    <property type="match status" value="1"/>
</dbReference>
<organism evidence="11 12">
    <name type="scientific">Namhaeicola litoreus</name>
    <dbReference type="NCBI Taxonomy" id="1052145"/>
    <lineage>
        <taxon>Bacteria</taxon>
        <taxon>Pseudomonadati</taxon>
        <taxon>Bacteroidota</taxon>
        <taxon>Flavobacteriia</taxon>
        <taxon>Flavobacteriales</taxon>
        <taxon>Flavobacteriaceae</taxon>
        <taxon>Namhaeicola</taxon>
    </lineage>
</organism>
<dbReference type="PROSITE" id="PS51384">
    <property type="entry name" value="FAD_FR"/>
    <property type="match status" value="1"/>
</dbReference>
<dbReference type="PANTHER" id="PTHR47354:SF8">
    <property type="entry name" value="1,2-PHENYLACETYL-COA EPOXIDASE, SUBUNIT E"/>
    <property type="match status" value="1"/>
</dbReference>
<dbReference type="Pfam" id="PF00111">
    <property type="entry name" value="Fer2"/>
    <property type="match status" value="1"/>
</dbReference>
<sequence>MSVFYPLKVKEVRRETPSSVSVLFEIPSELKSEFRFKPGQYVNIRKKIQEKELRRAYSICSSLNSGEVRIAIKKVEGGSFSVFANEKLKAGDVLEVTAPEGRFILEPEQAEDKYVMFAAGSGITPILSMLSSLLESKSNSQVVLVYGNQSLEETMFLENIETLKKNYPERLALHYVFSRKLSEKHHFGRISENLLTQILKEEKINPSVSGIYICGPEGMIDQVNHYLLKHQFSEDQIHIEWFNVTEEKEVNQNEFKGSAKVKIHLDEEETTFEMRQDETVLGAALAHGVDAPYSCQGGICSSCLAKVTEGAVKMDNNRILSDEELAEGLILTCQAHPITSTVSIDYDDV</sequence>
<comment type="cofactor">
    <cofactor evidence="1">
        <name>FAD</name>
        <dbReference type="ChEBI" id="CHEBI:57692"/>
    </cofactor>
</comment>
<dbReference type="RefSeq" id="WP_377175356.1">
    <property type="nucleotide sequence ID" value="NZ_JBHTMY010000001.1"/>
</dbReference>
<evidence type="ECO:0000313" key="12">
    <source>
        <dbReference type="Proteomes" id="UP001597201"/>
    </source>
</evidence>
<dbReference type="InterPro" id="IPR006058">
    <property type="entry name" value="2Fe2S_fd_BS"/>
</dbReference>
<dbReference type="Gene3D" id="2.40.30.10">
    <property type="entry name" value="Translation factors"/>
    <property type="match status" value="1"/>
</dbReference>
<comment type="caution">
    <text evidence="11">The sequence shown here is derived from an EMBL/GenBank/DDBJ whole genome shotgun (WGS) entry which is preliminary data.</text>
</comment>
<keyword evidence="8" id="KW-0411">Iron-sulfur</keyword>
<dbReference type="InterPro" id="IPR001041">
    <property type="entry name" value="2Fe-2S_ferredoxin-type"/>
</dbReference>
<gene>
    <name evidence="11" type="ORF">ACFQ39_00520</name>
</gene>
<dbReference type="PANTHER" id="PTHR47354">
    <property type="entry name" value="NADH OXIDOREDUCTASE HCR"/>
    <property type="match status" value="1"/>
</dbReference>
<evidence type="ECO:0000259" key="10">
    <source>
        <dbReference type="PROSITE" id="PS51384"/>
    </source>
</evidence>
<dbReference type="CDD" id="cd00207">
    <property type="entry name" value="fer2"/>
    <property type="match status" value="1"/>
</dbReference>
<evidence type="ECO:0000256" key="1">
    <source>
        <dbReference type="ARBA" id="ARBA00001974"/>
    </source>
</evidence>
<dbReference type="CDD" id="cd06214">
    <property type="entry name" value="PA_degradation_oxidoreductase_like"/>
    <property type="match status" value="1"/>
</dbReference>
<evidence type="ECO:0000256" key="5">
    <source>
        <dbReference type="ARBA" id="ARBA00022827"/>
    </source>
</evidence>
<keyword evidence="6" id="KW-0560">Oxidoreductase</keyword>
<dbReference type="PRINTS" id="PR00371">
    <property type="entry name" value="FPNCR"/>
</dbReference>
<feature type="domain" description="2Fe-2S ferredoxin-type" evidence="9">
    <location>
        <begin position="259"/>
        <end position="349"/>
    </location>
</feature>
<dbReference type="Gene3D" id="3.40.50.80">
    <property type="entry name" value="Nucleotide-binding domain of ferredoxin-NADP reductase (FNR) module"/>
    <property type="match status" value="1"/>
</dbReference>
<dbReference type="Proteomes" id="UP001597201">
    <property type="component" value="Unassembled WGS sequence"/>
</dbReference>
<evidence type="ECO:0000259" key="9">
    <source>
        <dbReference type="PROSITE" id="PS51085"/>
    </source>
</evidence>
<dbReference type="EMBL" id="JBHTMY010000001">
    <property type="protein sequence ID" value="MFD1314084.1"/>
    <property type="molecule type" value="Genomic_DNA"/>
</dbReference>
<dbReference type="Pfam" id="PF00970">
    <property type="entry name" value="FAD_binding_6"/>
    <property type="match status" value="1"/>
</dbReference>
<dbReference type="PROSITE" id="PS00197">
    <property type="entry name" value="2FE2S_FER_1"/>
    <property type="match status" value="1"/>
</dbReference>
<keyword evidence="4" id="KW-0479">Metal-binding</keyword>
<feature type="domain" description="FAD-binding FR-type" evidence="10">
    <location>
        <begin position="2"/>
        <end position="106"/>
    </location>
</feature>
<dbReference type="PROSITE" id="PS51085">
    <property type="entry name" value="2FE2S_FER_2"/>
    <property type="match status" value="1"/>
</dbReference>
<proteinExistence type="predicted"/>
<dbReference type="InterPro" id="IPR001433">
    <property type="entry name" value="OxRdtase_FAD/NAD-bd"/>
</dbReference>
<evidence type="ECO:0000313" key="11">
    <source>
        <dbReference type="EMBL" id="MFD1314084.1"/>
    </source>
</evidence>
<reference evidence="12" key="1">
    <citation type="journal article" date="2019" name="Int. J. Syst. Evol. Microbiol.">
        <title>The Global Catalogue of Microorganisms (GCM) 10K type strain sequencing project: providing services to taxonomists for standard genome sequencing and annotation.</title>
        <authorList>
            <consortium name="The Broad Institute Genomics Platform"/>
            <consortium name="The Broad Institute Genome Sequencing Center for Infectious Disease"/>
            <person name="Wu L."/>
            <person name="Ma J."/>
        </authorList>
    </citation>
    <scope>NUCLEOTIDE SEQUENCE [LARGE SCALE GENOMIC DNA]</scope>
    <source>
        <strain evidence="12">CCUG 61485</strain>
    </source>
</reference>
<keyword evidence="3" id="KW-0001">2Fe-2S</keyword>